<feature type="binding site" evidence="11">
    <location>
        <position position="277"/>
    </location>
    <ligand>
        <name>Mg(2+)</name>
        <dbReference type="ChEBI" id="CHEBI:18420"/>
        <label>1</label>
    </ligand>
</feature>
<feature type="binding site" evidence="11">
    <location>
        <position position="291"/>
    </location>
    <ligand>
        <name>Mg(2+)</name>
        <dbReference type="ChEBI" id="CHEBI:18420"/>
        <label>2</label>
    </ligand>
</feature>
<feature type="binding site" evidence="10">
    <location>
        <position position="150"/>
    </location>
    <ligand>
        <name>ATP</name>
        <dbReference type="ChEBI" id="CHEBI:30616"/>
    </ligand>
</feature>
<comment type="caution">
    <text evidence="14">The sequence shown here is derived from an EMBL/GenBank/DDBJ whole genome shotgun (WGS) entry which is preliminary data.</text>
</comment>
<feature type="binding site" evidence="10">
    <location>
        <begin position="182"/>
        <end position="193"/>
    </location>
    <ligand>
        <name>ATP</name>
        <dbReference type="ChEBI" id="CHEBI:30616"/>
    </ligand>
</feature>
<feature type="binding site" evidence="10">
    <location>
        <position position="102"/>
    </location>
    <ligand>
        <name>ATP</name>
        <dbReference type="ChEBI" id="CHEBI:30616"/>
    </ligand>
</feature>
<feature type="binding site" evidence="10">
    <location>
        <position position="193"/>
    </location>
    <ligand>
        <name>1D-myo-inositol 1,3,4-trisphosphate</name>
        <dbReference type="ChEBI" id="CHEBI:58414"/>
    </ligand>
</feature>
<evidence type="ECO:0000259" key="12">
    <source>
        <dbReference type="Pfam" id="PF05770"/>
    </source>
</evidence>
<feature type="domain" description="Inositol-tetrakisphosphate 1-kinase N-terminal" evidence="13">
    <location>
        <begin position="5"/>
        <end position="95"/>
    </location>
</feature>
<feature type="binding site" evidence="11">
    <location>
        <position position="293"/>
    </location>
    <ligand>
        <name>Mg(2+)</name>
        <dbReference type="ChEBI" id="CHEBI:18420"/>
        <label>2</label>
    </ligand>
</feature>
<evidence type="ECO:0000259" key="13">
    <source>
        <dbReference type="Pfam" id="PF17927"/>
    </source>
</evidence>
<dbReference type="PANTHER" id="PTHR14217:SF1">
    <property type="entry name" value="INOSITOL-TETRAKISPHOSPHATE 1-KINASE"/>
    <property type="match status" value="1"/>
</dbReference>
<evidence type="ECO:0000256" key="3">
    <source>
        <dbReference type="ARBA" id="ARBA00022679"/>
    </source>
</evidence>
<feature type="binding site" evidence="10">
    <location>
        <position position="297"/>
    </location>
    <ligand>
        <name>1D-myo-inositol 1,3,4-trisphosphate</name>
        <dbReference type="ChEBI" id="CHEBI:58414"/>
    </ligand>
</feature>
<comment type="subunit">
    <text evidence="2 9">Monomer.</text>
</comment>
<dbReference type="GO" id="GO:0005524">
    <property type="term" value="F:ATP binding"/>
    <property type="evidence" value="ECO:0007669"/>
    <property type="project" value="UniProtKB-KW"/>
</dbReference>
<accession>A0A834XWB9</accession>
<feature type="binding site" evidence="10">
    <location>
        <position position="161"/>
    </location>
    <ligand>
        <name>1D-myo-inositol 1,3,4-trisphosphate</name>
        <dbReference type="ChEBI" id="CHEBI:58414"/>
    </ligand>
</feature>
<dbReference type="EMBL" id="JACMRX010000003">
    <property type="protein sequence ID" value="KAF7994001.1"/>
    <property type="molecule type" value="Genomic_DNA"/>
</dbReference>
<dbReference type="GO" id="GO:0052726">
    <property type="term" value="F:inositol-1,3,4-trisphosphate 5-kinase activity"/>
    <property type="evidence" value="ECO:0007669"/>
    <property type="project" value="InterPro"/>
</dbReference>
<comment type="cofactor">
    <cofactor evidence="9 11">
        <name>Mg(2+)</name>
        <dbReference type="ChEBI" id="CHEBI:18420"/>
    </cofactor>
    <text evidence="9 11">Binds 2 magnesium ions per subunit.</text>
</comment>
<name>A0A834XWB9_APHGI</name>
<comment type="function">
    <text evidence="9">Kinase that can phosphorylate various inositol polyphosphate such as Ins(3,4,5,6)P4 or Ins(1,3,4)P3.</text>
</comment>
<evidence type="ECO:0000256" key="4">
    <source>
        <dbReference type="ARBA" id="ARBA00022723"/>
    </source>
</evidence>
<comment type="catalytic activity">
    <reaction evidence="9">
        <text>1D-myo-inositol 3,4,5,6-tetrakisphosphate + ATP = 1D-myo-inositol 1,3,4,5,6-pentakisphosphate + ADP + H(+)</text>
        <dbReference type="Rhea" id="RHEA:12452"/>
        <dbReference type="ChEBI" id="CHEBI:15378"/>
        <dbReference type="ChEBI" id="CHEBI:30616"/>
        <dbReference type="ChEBI" id="CHEBI:57539"/>
        <dbReference type="ChEBI" id="CHEBI:57733"/>
        <dbReference type="ChEBI" id="CHEBI:456216"/>
        <dbReference type="EC" id="2.7.1.134"/>
    </reaction>
</comment>
<dbReference type="Pfam" id="PF17927">
    <property type="entry name" value="Ins134_P3_kin_N"/>
    <property type="match status" value="1"/>
</dbReference>
<dbReference type="InterPro" id="IPR008656">
    <property type="entry name" value="Inositol_tetrakis-P_1-kinase"/>
</dbReference>
<evidence type="ECO:0000256" key="9">
    <source>
        <dbReference type="PIRNR" id="PIRNR038186"/>
    </source>
</evidence>
<feature type="binding site" evidence="11">
    <location>
        <position position="291"/>
    </location>
    <ligand>
        <name>Mg(2+)</name>
        <dbReference type="ChEBI" id="CHEBI:18420"/>
        <label>1</label>
    </ligand>
</feature>
<gene>
    <name evidence="14" type="ORF">HCN44_011270</name>
</gene>
<sequence>MEKKIIGYWMTERKKQKINWNDFEVLCENEGFILKSVDLNKSLESQGPFNIFIHKLTDILAYAELEDQNAKTIISRVKNYIRKHPEMIVIDPLENVKLLSDRHESYLMLREGIKLKNIFVPNSVELSSTSVADNLHHLRQNGIRFPFICKPLLAHGSKDAHDMMVVFNEKGMSDCQPPCVAQNFVNHNAILYKLFIVGNNFHVIKRPSLKNFYQKDCELLSTIFFCSHDVSKSHSKSEWSVLSDDDKHLTIEPDLNVLQSIVSDITKIFNLILIGVDVVVENHTGKYAIIDVNAFPGYDGYPNFFPQLVDTVKLLLDKNNSRSYSNSILKKCISDDLDSGFESDEKKKKSMI</sequence>
<keyword evidence="3 9" id="KW-0808">Transferase</keyword>
<feature type="binding site" evidence="10">
    <location>
        <position position="55"/>
    </location>
    <ligand>
        <name>1D-myo-inositol 1,3,4-trisphosphate</name>
        <dbReference type="ChEBI" id="CHEBI:58414"/>
    </ligand>
</feature>
<keyword evidence="15" id="KW-1185">Reference proteome</keyword>
<dbReference type="GO" id="GO:0005737">
    <property type="term" value="C:cytoplasm"/>
    <property type="evidence" value="ECO:0007669"/>
    <property type="project" value="TreeGrafter"/>
</dbReference>
<dbReference type="AlphaFoldDB" id="A0A834XWB9"/>
<dbReference type="EC" id="2.7.1.134" evidence="9"/>
<dbReference type="PIRSF" id="PIRSF038186">
    <property type="entry name" value="ITPK"/>
    <property type="match status" value="1"/>
</dbReference>
<dbReference type="FunFam" id="3.30.470.20:FF:000047">
    <property type="entry name" value="Inositol-tetrakisphosphate 1-kinase 4"/>
    <property type="match status" value="1"/>
</dbReference>
<evidence type="ECO:0000256" key="5">
    <source>
        <dbReference type="ARBA" id="ARBA00022741"/>
    </source>
</evidence>
<feature type="binding site" evidence="10">
    <location>
        <position position="208"/>
    </location>
    <ligand>
        <name>ATP</name>
        <dbReference type="ChEBI" id="CHEBI:30616"/>
    </ligand>
</feature>
<organism evidence="14 15">
    <name type="scientific">Aphidius gifuensis</name>
    <name type="common">Parasitoid wasp</name>
    <dbReference type="NCBI Taxonomy" id="684658"/>
    <lineage>
        <taxon>Eukaryota</taxon>
        <taxon>Metazoa</taxon>
        <taxon>Ecdysozoa</taxon>
        <taxon>Arthropoda</taxon>
        <taxon>Hexapoda</taxon>
        <taxon>Insecta</taxon>
        <taxon>Pterygota</taxon>
        <taxon>Neoptera</taxon>
        <taxon>Endopterygota</taxon>
        <taxon>Hymenoptera</taxon>
        <taxon>Apocrita</taxon>
        <taxon>Ichneumonoidea</taxon>
        <taxon>Braconidae</taxon>
        <taxon>Aphidiinae</taxon>
        <taxon>Aphidius</taxon>
    </lineage>
</organism>
<evidence type="ECO:0000256" key="7">
    <source>
        <dbReference type="ARBA" id="ARBA00022840"/>
    </source>
</evidence>
<dbReference type="PANTHER" id="PTHR14217">
    <property type="entry name" value="INOSITOL-TETRAKISPHOSPHATE 1-KINASE"/>
    <property type="match status" value="1"/>
</dbReference>
<evidence type="ECO:0000256" key="10">
    <source>
        <dbReference type="PIRSR" id="PIRSR038186-1"/>
    </source>
</evidence>
<evidence type="ECO:0000256" key="8">
    <source>
        <dbReference type="ARBA" id="ARBA00022842"/>
    </source>
</evidence>
<evidence type="ECO:0000256" key="1">
    <source>
        <dbReference type="ARBA" id="ARBA00009601"/>
    </source>
</evidence>
<dbReference type="Proteomes" id="UP000639338">
    <property type="component" value="Unassembled WGS sequence"/>
</dbReference>
<dbReference type="FunFam" id="3.30.1490.220:FF:000002">
    <property type="entry name" value="Inositol-tetrakisphosphate 1-kinase"/>
    <property type="match status" value="1"/>
</dbReference>
<keyword evidence="7 9" id="KW-0067">ATP-binding</keyword>
<keyword evidence="4 9" id="KW-0479">Metal-binding</keyword>
<dbReference type="Pfam" id="PF05770">
    <property type="entry name" value="Ins134_P3_kin"/>
    <property type="match status" value="1"/>
</dbReference>
<keyword evidence="8 9" id="KW-0460">Magnesium</keyword>
<dbReference type="OrthoDB" id="25308at2759"/>
<feature type="domain" description="Inositol 1,3,4-trisphosphate 5/6-kinase ATP-grasp" evidence="12">
    <location>
        <begin position="117"/>
        <end position="311"/>
    </location>
</feature>
<dbReference type="InterPro" id="IPR040464">
    <property type="entry name" value="InsP(3)kin_ATP-grasp"/>
</dbReference>
<dbReference type="SUPFAM" id="SSF56059">
    <property type="entry name" value="Glutathione synthetase ATP-binding domain-like"/>
    <property type="match status" value="1"/>
</dbReference>
<comment type="similarity">
    <text evidence="1 9">Belongs to the ITPK1 family.</text>
</comment>
<proteinExistence type="inferred from homology"/>
<keyword evidence="6 9" id="KW-0418">Kinase</keyword>
<evidence type="ECO:0000256" key="2">
    <source>
        <dbReference type="ARBA" id="ARBA00011245"/>
    </source>
</evidence>
<dbReference type="Gene3D" id="3.40.50.11370">
    <property type="match status" value="1"/>
</dbReference>
<evidence type="ECO:0000256" key="11">
    <source>
        <dbReference type="PIRSR" id="PIRSR038186-2"/>
    </source>
</evidence>
<reference evidence="14 15" key="1">
    <citation type="submission" date="2020-08" db="EMBL/GenBank/DDBJ databases">
        <title>Aphidius gifuensis genome sequencing and assembly.</title>
        <authorList>
            <person name="Du Z."/>
        </authorList>
    </citation>
    <scope>NUCLEOTIDE SEQUENCE [LARGE SCALE GENOMIC DNA]</scope>
    <source>
        <strain evidence="14">YNYX2018</strain>
        <tissue evidence="14">Adults</tissue>
    </source>
</reference>
<dbReference type="GO" id="GO:0032957">
    <property type="term" value="P:inositol trisphosphate metabolic process"/>
    <property type="evidence" value="ECO:0007669"/>
    <property type="project" value="InterPro"/>
</dbReference>
<evidence type="ECO:0000313" key="14">
    <source>
        <dbReference type="EMBL" id="KAF7994001.1"/>
    </source>
</evidence>
<dbReference type="Gene3D" id="3.30.470.20">
    <property type="entry name" value="ATP-grasp fold, B domain"/>
    <property type="match status" value="1"/>
</dbReference>
<feature type="binding site" evidence="10">
    <location>
        <position position="14"/>
    </location>
    <ligand>
        <name>1D-myo-inositol 1,3,4-trisphosphate</name>
        <dbReference type="ChEBI" id="CHEBI:58414"/>
    </ligand>
</feature>
<feature type="binding site" evidence="10">
    <location>
        <position position="293"/>
    </location>
    <ligand>
        <name>1D-myo-inositol 1,3,4-trisphosphate</name>
        <dbReference type="ChEBI" id="CHEBI:58414"/>
    </ligand>
</feature>
<dbReference type="InterPro" id="IPR041429">
    <property type="entry name" value="ITPK1_N"/>
</dbReference>
<dbReference type="GO" id="GO:0000287">
    <property type="term" value="F:magnesium ion binding"/>
    <property type="evidence" value="ECO:0007669"/>
    <property type="project" value="InterPro"/>
</dbReference>
<keyword evidence="5 9" id="KW-0547">Nucleotide-binding</keyword>
<protein>
    <recommendedName>
        <fullName evidence="9">Inositol-tetrakisphosphate 1-kinase</fullName>
        <ecNumber evidence="9">2.7.1.134</ecNumber>
    </recommendedName>
</protein>
<dbReference type="GO" id="GO:0047325">
    <property type="term" value="F:inositol-3,4,5,6-tetrakisphosphate 1-kinase activity"/>
    <property type="evidence" value="ECO:0007669"/>
    <property type="project" value="UniProtKB-EC"/>
</dbReference>
<dbReference type="GO" id="GO:0052725">
    <property type="term" value="F:inositol-1,3,4-trisphosphate 6-kinase activity"/>
    <property type="evidence" value="ECO:0007669"/>
    <property type="project" value="InterPro"/>
</dbReference>
<dbReference type="Gene3D" id="3.30.1490.220">
    <property type="match status" value="1"/>
</dbReference>
<evidence type="ECO:0000256" key="6">
    <source>
        <dbReference type="ARBA" id="ARBA00022777"/>
    </source>
</evidence>
<evidence type="ECO:0000313" key="15">
    <source>
        <dbReference type="Proteomes" id="UP000639338"/>
    </source>
</evidence>